<evidence type="ECO:0000313" key="1">
    <source>
        <dbReference type="EMBL" id="QBZ70718.1"/>
    </source>
</evidence>
<evidence type="ECO:0000313" key="2">
    <source>
        <dbReference type="Proteomes" id="UP000297195"/>
    </source>
</evidence>
<name>A0A4D6DWX1_9CAUD</name>
<proteinExistence type="predicted"/>
<protein>
    <submittedName>
        <fullName evidence="1">Uncharacterized protein</fullName>
    </submittedName>
</protein>
<accession>A0A4D6DWX1</accession>
<organism evidence="1 2">
    <name type="scientific">Edwardsiella phage pEt-SU</name>
    <dbReference type="NCBI Taxonomy" id="2562142"/>
    <lineage>
        <taxon>Viruses</taxon>
        <taxon>Duplodnaviria</taxon>
        <taxon>Heunggongvirae</taxon>
        <taxon>Uroviricota</taxon>
        <taxon>Caudoviricetes</taxon>
        <taxon>Chimalliviridae</taxon>
        <taxon>Petsuvirus</taxon>
        <taxon>Petsuvirus pEtSU</taxon>
    </lineage>
</organism>
<gene>
    <name evidence="1" type="ORF">pETSU_137</name>
</gene>
<dbReference type="EMBL" id="MK689364">
    <property type="protein sequence ID" value="QBZ70718.1"/>
    <property type="molecule type" value="Genomic_DNA"/>
</dbReference>
<keyword evidence="2" id="KW-1185">Reference proteome</keyword>
<sequence length="83" mass="9409">MKTVFGLIIIAVLLVFMWTPGSGYQPAVEQAGYTNVDMGTYSFFYCPKEEVGYDFTATMNGKRVEGVVCRSHFFWGSYQVRTL</sequence>
<reference evidence="1 2" key="1">
    <citation type="submission" date="2019-03" db="EMBL/GenBank/DDBJ databases">
        <authorList>
            <person name="Kim S.G."/>
            <person name="Park S.C."/>
        </authorList>
    </citation>
    <scope>NUCLEOTIDE SEQUENCE [LARGE SCALE GENOMIC DNA]</scope>
</reference>
<dbReference type="Proteomes" id="UP000297195">
    <property type="component" value="Segment"/>
</dbReference>